<dbReference type="GO" id="GO:0006887">
    <property type="term" value="P:exocytosis"/>
    <property type="evidence" value="ECO:0007669"/>
    <property type="project" value="UniProtKB-KW"/>
</dbReference>
<keyword evidence="2 4" id="KW-0813">Transport</keyword>
<feature type="domain" description="Exocyst complex component EXOC2/Sec5 N-terminal" evidence="5">
    <location>
        <begin position="72"/>
        <end position="903"/>
    </location>
</feature>
<dbReference type="GO" id="GO:0015031">
    <property type="term" value="P:protein transport"/>
    <property type="evidence" value="ECO:0007669"/>
    <property type="project" value="UniProtKB-KW"/>
</dbReference>
<comment type="function">
    <text evidence="4">Component of the exocyst complex involved in the docking of exocytic vesicles with fusion sites on the plasma membrane.</text>
</comment>
<protein>
    <recommendedName>
        <fullName evidence="4">Exocyst complex component SEC5</fullName>
    </recommendedName>
</protein>
<keyword evidence="7" id="KW-1185">Reference proteome</keyword>
<evidence type="ECO:0000259" key="5">
    <source>
        <dbReference type="Pfam" id="PF15469"/>
    </source>
</evidence>
<evidence type="ECO:0000256" key="2">
    <source>
        <dbReference type="ARBA" id="ARBA00022448"/>
    </source>
</evidence>
<gene>
    <name evidence="6" type="ORF">WICPIJ_003974</name>
</gene>
<dbReference type="Pfam" id="PF15469">
    <property type="entry name" value="Sec5"/>
    <property type="match status" value="1"/>
</dbReference>
<dbReference type="EMBL" id="JAEUBG010002190">
    <property type="protein sequence ID" value="KAH3685037.1"/>
    <property type="molecule type" value="Genomic_DNA"/>
</dbReference>
<keyword evidence="4" id="KW-0653">Protein transport</keyword>
<dbReference type="Proteomes" id="UP000774326">
    <property type="component" value="Unassembled WGS sequence"/>
</dbReference>
<comment type="similarity">
    <text evidence="1 4">Belongs to the SEC5 family.</text>
</comment>
<dbReference type="GO" id="GO:0000145">
    <property type="term" value="C:exocyst"/>
    <property type="evidence" value="ECO:0007669"/>
    <property type="project" value="UniProtKB-UniRule"/>
</dbReference>
<comment type="subunit">
    <text evidence="4">Component of the exocyst complex.</text>
</comment>
<reference evidence="6" key="1">
    <citation type="journal article" date="2021" name="Open Biol.">
        <title>Shared evolutionary footprints suggest mitochondrial oxidative damage underlies multiple complex I losses in fungi.</title>
        <authorList>
            <person name="Schikora-Tamarit M.A."/>
            <person name="Marcet-Houben M."/>
            <person name="Nosek J."/>
            <person name="Gabaldon T."/>
        </authorList>
    </citation>
    <scope>NUCLEOTIDE SEQUENCE</scope>
    <source>
        <strain evidence="6">CBS2887</strain>
    </source>
</reference>
<evidence type="ECO:0000313" key="7">
    <source>
        <dbReference type="Proteomes" id="UP000774326"/>
    </source>
</evidence>
<keyword evidence="3 4" id="KW-0268">Exocytosis</keyword>
<dbReference type="PANTHER" id="PTHR13043">
    <property type="entry name" value="EXOCYST COMPLEX COMPONENT SEC5"/>
    <property type="match status" value="1"/>
</dbReference>
<reference evidence="6" key="2">
    <citation type="submission" date="2021-01" db="EMBL/GenBank/DDBJ databases">
        <authorList>
            <person name="Schikora-Tamarit M.A."/>
        </authorList>
    </citation>
    <scope>NUCLEOTIDE SEQUENCE</scope>
    <source>
        <strain evidence="6">CBS2887</strain>
    </source>
</reference>
<proteinExistence type="inferred from homology"/>
<evidence type="ECO:0000256" key="1">
    <source>
        <dbReference type="ARBA" id="ARBA00010578"/>
    </source>
</evidence>
<evidence type="ECO:0000313" key="6">
    <source>
        <dbReference type="EMBL" id="KAH3685037.1"/>
    </source>
</evidence>
<accession>A0A9P8Q641</accession>
<evidence type="ECO:0000256" key="3">
    <source>
        <dbReference type="ARBA" id="ARBA00022483"/>
    </source>
</evidence>
<dbReference type="AlphaFoldDB" id="A0A9P8Q641"/>
<organism evidence="6 7">
    <name type="scientific">Wickerhamomyces pijperi</name>
    <name type="common">Yeast</name>
    <name type="synonym">Pichia pijperi</name>
    <dbReference type="NCBI Taxonomy" id="599730"/>
    <lineage>
        <taxon>Eukaryota</taxon>
        <taxon>Fungi</taxon>
        <taxon>Dikarya</taxon>
        <taxon>Ascomycota</taxon>
        <taxon>Saccharomycotina</taxon>
        <taxon>Saccharomycetes</taxon>
        <taxon>Phaffomycetales</taxon>
        <taxon>Wickerhamomycetaceae</taxon>
        <taxon>Wickerhamomyces</taxon>
    </lineage>
</organism>
<evidence type="ECO:0000256" key="4">
    <source>
        <dbReference type="RuleBase" id="RU365069"/>
    </source>
</evidence>
<comment type="caution">
    <text evidence="6">The sequence shown here is derived from an EMBL/GenBank/DDBJ whole genome shotgun (WGS) entry which is preliminary data.</text>
</comment>
<sequence>MEEDPEILKFYQLSTSNPQSWTKDTVTPPISISQHKQQQLETSDFKLNEDDGLKMLLKLVNQDLNYDANPIDPLNPAINIKKYFASQGPQAAVPSESDSLLKFSINSKQFNSKTFLKTIHKDDTFEQLTSSLNILDQSILLQNQELQKLITSNHLKFLRSKFSIDDILRQFEGYNSKSSDELQLTQLTKAVNDSNKDATISIKPIISSKQKEIKLRQSLEFVEKYKHFFNLSQKLRQYLEEDDYDNLIHDYKTYKLEMEKLNHKVINRIWDDLIENLIDNYKNSLWNSLNQQEYQQNYDDQFVIRVIQRLLELESIDNPILQWCEFQLNSVSKDISRCFKLNFEKLQNCYVNIKESGADCSGDTFKNTLLFLAHNSSNEEEEETKLKGLSDSHDVLEMWLTLVKFVQDLNSILGQFHSNVYKTLQRFLQGEVQFDSKHINETNLSFIKLTSLEKERIVKLYHGLVFNKTISRLLKIFNSDQEHFLQENLQSSLTVTGKGNYSAFGFLPQGANTLSTVKYCNVLVKSINELLTTMGQFNQFNDTKTIDKLRDCSLLINERVVGAVCSVYVHDCSTFYQLEDWTVIGSQLVNVPAVGVVSTAGTYLPSLIQAFQKYAIVGLEKLLFRQLPSSSAACAELEVTVVRYPTKKLLTGVEVQVLRSFDILLESIIKKIIEDNSNNNHQSSNSHKLLSLLNIQALHSTVFPNSIKLFDSSFQTNLSSQNLEIYQLLTKMESTIMESYLKDQHKTLTEILNRGYAYLTEPQSSHHSQISSPDLQISPFIYELLNSLNTTYLKIHQISPQLIKPVITNLVEYISVKLLKIYRTLPTPTSSSLSQYILDLQFLHAILGKPFQHNKIITKNLQLIYKALFSDEDDYQERLRSTQQGLVMETLQVEIDASRVLFEVFNGL</sequence>
<dbReference type="InterPro" id="IPR029175">
    <property type="entry name" value="EXOC2/Sec5"/>
</dbReference>
<dbReference type="InterPro" id="IPR039481">
    <property type="entry name" value="EXOC2/Sec5_N_dom"/>
</dbReference>
<dbReference type="OrthoDB" id="26242at2759"/>
<dbReference type="PANTHER" id="PTHR13043:SF1">
    <property type="entry name" value="EXOCYST COMPLEX COMPONENT 2"/>
    <property type="match status" value="1"/>
</dbReference>
<name>A0A9P8Q641_WICPI</name>
<dbReference type="GO" id="GO:0006893">
    <property type="term" value="P:Golgi to plasma membrane transport"/>
    <property type="evidence" value="ECO:0007669"/>
    <property type="project" value="UniProtKB-UniRule"/>
</dbReference>